<dbReference type="RefSeq" id="XP_033430220.1">
    <property type="nucleotide sequence ID" value="XM_033568225.1"/>
</dbReference>
<dbReference type="InterPro" id="IPR027443">
    <property type="entry name" value="IPNS-like_sf"/>
</dbReference>
<dbReference type="InterPro" id="IPR026992">
    <property type="entry name" value="DIOX_N"/>
</dbReference>
<dbReference type="GO" id="GO:0044283">
    <property type="term" value="P:small molecule biosynthetic process"/>
    <property type="evidence" value="ECO:0007669"/>
    <property type="project" value="UniProtKB-ARBA"/>
</dbReference>
<evidence type="ECO:0000256" key="3">
    <source>
        <dbReference type="ARBA" id="ARBA00023002"/>
    </source>
</evidence>
<dbReference type="InterPro" id="IPR044861">
    <property type="entry name" value="IPNS-like_FE2OG_OXY"/>
</dbReference>
<comment type="similarity">
    <text evidence="1 5">Belongs to the iron/ascorbate-dependent oxidoreductase family.</text>
</comment>
<dbReference type="PANTHER" id="PTHR10209">
    <property type="entry name" value="OXIDOREDUCTASE, 2OG-FE II OXYGENASE FAMILY PROTEIN"/>
    <property type="match status" value="1"/>
</dbReference>
<keyword evidence="4 5" id="KW-0408">Iron</keyword>
<dbReference type="GO" id="GO:0046872">
    <property type="term" value="F:metal ion binding"/>
    <property type="evidence" value="ECO:0007669"/>
    <property type="project" value="UniProtKB-KW"/>
</dbReference>
<proteinExistence type="inferred from homology"/>
<evidence type="ECO:0000313" key="9">
    <source>
        <dbReference type="Proteomes" id="UP000324241"/>
    </source>
</evidence>
<feature type="domain" description="Fe2OG dioxygenase" evidence="7">
    <location>
        <begin position="173"/>
        <end position="290"/>
    </location>
</feature>
<dbReference type="PANTHER" id="PTHR10209:SF812">
    <property type="entry name" value="2OG-FE(II) OXYGENASE FAMILY, PUTATIVE (AFU_ORTHOLOGUE AFUA_3G14880)-RELATED"/>
    <property type="match status" value="1"/>
</dbReference>
<evidence type="ECO:0000256" key="5">
    <source>
        <dbReference type="RuleBase" id="RU003682"/>
    </source>
</evidence>
<dbReference type="Pfam" id="PF03171">
    <property type="entry name" value="2OG-FeII_Oxy"/>
    <property type="match status" value="1"/>
</dbReference>
<evidence type="ECO:0000256" key="6">
    <source>
        <dbReference type="SAM" id="MobiDB-lite"/>
    </source>
</evidence>
<evidence type="ECO:0000256" key="1">
    <source>
        <dbReference type="ARBA" id="ARBA00008056"/>
    </source>
</evidence>
<name>A0A5M9N1M8_9EURO</name>
<gene>
    <name evidence="8" type="ORF">ATNIH1004_003548</name>
</gene>
<comment type="caution">
    <text evidence="8">The sequence shown here is derived from an EMBL/GenBank/DDBJ whole genome shotgun (WGS) entry which is preliminary data.</text>
</comment>
<accession>A0A5M9N1M8</accession>
<dbReference type="OrthoDB" id="627829at2759"/>
<evidence type="ECO:0000256" key="2">
    <source>
        <dbReference type="ARBA" id="ARBA00022723"/>
    </source>
</evidence>
<protein>
    <recommendedName>
        <fullName evidence="7">Fe2OG dioxygenase domain-containing protein</fullName>
    </recommendedName>
</protein>
<keyword evidence="2 5" id="KW-0479">Metal-binding</keyword>
<organism evidence="8 9">
    <name type="scientific">Aspergillus tanneri</name>
    <dbReference type="NCBI Taxonomy" id="1220188"/>
    <lineage>
        <taxon>Eukaryota</taxon>
        <taxon>Fungi</taxon>
        <taxon>Dikarya</taxon>
        <taxon>Ascomycota</taxon>
        <taxon>Pezizomycotina</taxon>
        <taxon>Eurotiomycetes</taxon>
        <taxon>Eurotiomycetidae</taxon>
        <taxon>Eurotiales</taxon>
        <taxon>Aspergillaceae</taxon>
        <taxon>Aspergillus</taxon>
        <taxon>Aspergillus subgen. Circumdati</taxon>
    </lineage>
</organism>
<dbReference type="AlphaFoldDB" id="A0A5M9N1M8"/>
<dbReference type="Proteomes" id="UP000324241">
    <property type="component" value="Unassembled WGS sequence"/>
</dbReference>
<dbReference type="EMBL" id="QUQM01000001">
    <property type="protein sequence ID" value="KAA8650859.1"/>
    <property type="molecule type" value="Genomic_DNA"/>
</dbReference>
<reference evidence="8 9" key="1">
    <citation type="submission" date="2019-08" db="EMBL/GenBank/DDBJ databases">
        <title>The genome sequence of a newly discovered highly antifungal drug resistant Aspergillus species, Aspergillus tanneri NIH 1004.</title>
        <authorList>
            <person name="Mounaud S."/>
            <person name="Singh I."/>
            <person name="Joardar V."/>
            <person name="Pakala S."/>
            <person name="Pakala S."/>
            <person name="Venepally P."/>
            <person name="Chung J.K."/>
            <person name="Losada L."/>
            <person name="Nierman W.C."/>
        </authorList>
    </citation>
    <scope>NUCLEOTIDE SEQUENCE [LARGE SCALE GENOMIC DNA]</scope>
    <source>
        <strain evidence="8 9">NIH1004</strain>
    </source>
</reference>
<dbReference type="PROSITE" id="PS51471">
    <property type="entry name" value="FE2OG_OXY"/>
    <property type="match status" value="1"/>
</dbReference>
<evidence type="ECO:0000256" key="4">
    <source>
        <dbReference type="ARBA" id="ARBA00023004"/>
    </source>
</evidence>
<feature type="region of interest" description="Disordered" evidence="6">
    <location>
        <begin position="98"/>
        <end position="120"/>
    </location>
</feature>
<sequence length="365" mass="41056">MESFTSIPVIDFSLSSSPATKPQFIESLRNAVVKVGFFYLKGHPVSDAIQQVLLYRSMEFFDLPQEKKLDLAMVNSKHFLGYVGETATTAGKTDHRETLTLGMDHPPPRSDEPIYRNMRGPNLWPDNTELPGFRPAIRRYINELEQLADTFKILIAEALDLEPTTFTRLFDEQSNSRLMLARYTLPSTSPDDDRLRFQGIGPHKDSGFLTFLFQGTTHSGLEAQNKTGNWVPICPLPGHLVVNVGRQLEALTKGVCQATTHRVSLQRRHFLDSDGKALGPRYSFPFFQILGLDLNPGAASITIPPHIADLVKDEKVRSDAAAYFQRYFKDGIGNGVFAMRILRHPAVAHKWYPGILESLQEQQSQ</sequence>
<dbReference type="Gene3D" id="2.60.120.330">
    <property type="entry name" value="B-lactam Antibiotic, Isopenicillin N Synthase, Chain"/>
    <property type="match status" value="1"/>
</dbReference>
<evidence type="ECO:0000259" key="7">
    <source>
        <dbReference type="PROSITE" id="PS51471"/>
    </source>
</evidence>
<dbReference type="GO" id="GO:0016491">
    <property type="term" value="F:oxidoreductase activity"/>
    <property type="evidence" value="ECO:0007669"/>
    <property type="project" value="UniProtKB-KW"/>
</dbReference>
<dbReference type="PRINTS" id="PR00682">
    <property type="entry name" value="IPNSYNTHASE"/>
</dbReference>
<evidence type="ECO:0000313" key="8">
    <source>
        <dbReference type="EMBL" id="KAA8650859.1"/>
    </source>
</evidence>
<dbReference type="Pfam" id="PF14226">
    <property type="entry name" value="DIOX_N"/>
    <property type="match status" value="1"/>
</dbReference>
<dbReference type="VEuPathDB" id="FungiDB:EYZ11_004688"/>
<keyword evidence="3 5" id="KW-0560">Oxidoreductase</keyword>
<dbReference type="InterPro" id="IPR005123">
    <property type="entry name" value="Oxoglu/Fe-dep_dioxygenase_dom"/>
</dbReference>
<dbReference type="GeneID" id="54326250"/>
<dbReference type="SUPFAM" id="SSF51197">
    <property type="entry name" value="Clavaminate synthase-like"/>
    <property type="match status" value="1"/>
</dbReference>